<dbReference type="GO" id="GO:0000166">
    <property type="term" value="F:nucleotide binding"/>
    <property type="evidence" value="ECO:0007669"/>
    <property type="project" value="InterPro"/>
</dbReference>
<dbReference type="Gene3D" id="3.40.50.720">
    <property type="entry name" value="NAD(P)-binding Rossmann-like Domain"/>
    <property type="match status" value="1"/>
</dbReference>
<feature type="domain" description="Gfo/Idh/MocA-like oxidoreductase N-terminal" evidence="4">
    <location>
        <begin position="35"/>
        <end position="150"/>
    </location>
</feature>
<dbReference type="EMBL" id="JACHWJ010000003">
    <property type="protein sequence ID" value="MBB2958113.1"/>
    <property type="molecule type" value="Genomic_DNA"/>
</dbReference>
<feature type="domain" description="GFO/IDH/MocA-like oxidoreductase" evidence="5">
    <location>
        <begin position="164"/>
        <end position="276"/>
    </location>
</feature>
<evidence type="ECO:0000313" key="6">
    <source>
        <dbReference type="EMBL" id="MBB2958113.1"/>
    </source>
</evidence>
<evidence type="ECO:0000256" key="2">
    <source>
        <dbReference type="ARBA" id="ARBA00023002"/>
    </source>
</evidence>
<keyword evidence="7" id="KW-1185">Reference proteome</keyword>
<dbReference type="PANTHER" id="PTHR22604:SF105">
    <property type="entry name" value="TRANS-1,2-DIHYDROBENZENE-1,2-DIOL DEHYDROGENASE"/>
    <property type="match status" value="1"/>
</dbReference>
<gene>
    <name evidence="6" type="ORF">FHX72_002258</name>
</gene>
<dbReference type="InterPro" id="IPR055170">
    <property type="entry name" value="GFO_IDH_MocA-like_dom"/>
</dbReference>
<reference evidence="6 7" key="1">
    <citation type="submission" date="2020-08" db="EMBL/GenBank/DDBJ databases">
        <title>Sequencing the genomes of 1000 actinobacteria strains.</title>
        <authorList>
            <person name="Klenk H.-P."/>
        </authorList>
    </citation>
    <scope>NUCLEOTIDE SEQUENCE [LARGE SCALE GENOMIC DNA]</scope>
    <source>
        <strain evidence="6 7">DSM 20419</strain>
    </source>
</reference>
<proteinExistence type="inferred from homology"/>
<sequence>MTTPASPAFVAGLPAPIARLAQGVELLDPADAPPLRWGILGAGHIARRFAQEVPRHTRSTITAVGARDLSRAEAFARDLGVGRAHGSYAELIADPDVDAVYLATINSTHHDLALACIRAGKPVLVEKPFTLSTAEAREVFAAAAAHGVLVVDGMWTRFLPQFVVARQIAANGSLGRLVTAHANFAGIMHAPVPRIVNVEQGGGALLDIGVYSVAAVHDLLGPPIEVAAAGNLLPGYAVDGSASVIMRTASAVGTARCSFEGRASSRAEFVFERGIAELPEEFFVPGMLRVSEFGGDGSEQSSGESTDGVSGAAVTEWDATVPGGFQFEAAEFARLLASGSTQSPVMPWQASVEIMEILDQARAAIGVVYPGEGTS</sequence>
<evidence type="ECO:0000313" key="7">
    <source>
        <dbReference type="Proteomes" id="UP000545286"/>
    </source>
</evidence>
<accession>A0A7W4YFY1</accession>
<dbReference type="Pfam" id="PF22725">
    <property type="entry name" value="GFO_IDH_MocA_C3"/>
    <property type="match status" value="1"/>
</dbReference>
<dbReference type="RefSeq" id="WP_183625033.1">
    <property type="nucleotide sequence ID" value="NZ_JACHWJ010000003.1"/>
</dbReference>
<organism evidence="6 7">
    <name type="scientific">Pseudoclavibacter helvolus</name>
    <dbReference type="NCBI Taxonomy" id="255205"/>
    <lineage>
        <taxon>Bacteria</taxon>
        <taxon>Bacillati</taxon>
        <taxon>Actinomycetota</taxon>
        <taxon>Actinomycetes</taxon>
        <taxon>Micrococcales</taxon>
        <taxon>Microbacteriaceae</taxon>
        <taxon>Pseudoclavibacter</taxon>
    </lineage>
</organism>
<dbReference type="SUPFAM" id="SSF55347">
    <property type="entry name" value="Glyceraldehyde-3-phosphate dehydrogenase-like, C-terminal domain"/>
    <property type="match status" value="1"/>
</dbReference>
<dbReference type="PANTHER" id="PTHR22604">
    <property type="entry name" value="OXIDOREDUCTASES"/>
    <property type="match status" value="1"/>
</dbReference>
<dbReference type="InterPro" id="IPR000683">
    <property type="entry name" value="Gfo/Idh/MocA-like_OxRdtase_N"/>
</dbReference>
<keyword evidence="3" id="KW-0520">NAD</keyword>
<name>A0A7W4YFY1_9MICO</name>
<dbReference type="AlphaFoldDB" id="A0A7W4YFY1"/>
<comment type="caution">
    <text evidence="6">The sequence shown here is derived from an EMBL/GenBank/DDBJ whole genome shotgun (WGS) entry which is preliminary data.</text>
</comment>
<dbReference type="InterPro" id="IPR050984">
    <property type="entry name" value="Gfo/Idh/MocA_domain"/>
</dbReference>
<dbReference type="Proteomes" id="UP000545286">
    <property type="component" value="Unassembled WGS sequence"/>
</dbReference>
<protein>
    <submittedName>
        <fullName evidence="6">Putative dehydrogenase</fullName>
    </submittedName>
</protein>
<comment type="similarity">
    <text evidence="1">Belongs to the Gfo/Idh/MocA family.</text>
</comment>
<dbReference type="Gene3D" id="3.30.360.10">
    <property type="entry name" value="Dihydrodipicolinate Reductase, domain 2"/>
    <property type="match status" value="1"/>
</dbReference>
<keyword evidence="2" id="KW-0560">Oxidoreductase</keyword>
<evidence type="ECO:0000256" key="3">
    <source>
        <dbReference type="ARBA" id="ARBA00023027"/>
    </source>
</evidence>
<evidence type="ECO:0000256" key="1">
    <source>
        <dbReference type="ARBA" id="ARBA00010928"/>
    </source>
</evidence>
<evidence type="ECO:0000259" key="4">
    <source>
        <dbReference type="Pfam" id="PF01408"/>
    </source>
</evidence>
<dbReference type="InterPro" id="IPR036291">
    <property type="entry name" value="NAD(P)-bd_dom_sf"/>
</dbReference>
<dbReference type="Pfam" id="PF01408">
    <property type="entry name" value="GFO_IDH_MocA"/>
    <property type="match status" value="1"/>
</dbReference>
<evidence type="ECO:0000259" key="5">
    <source>
        <dbReference type="Pfam" id="PF22725"/>
    </source>
</evidence>
<dbReference type="GO" id="GO:0016491">
    <property type="term" value="F:oxidoreductase activity"/>
    <property type="evidence" value="ECO:0007669"/>
    <property type="project" value="UniProtKB-KW"/>
</dbReference>
<dbReference type="SUPFAM" id="SSF51735">
    <property type="entry name" value="NAD(P)-binding Rossmann-fold domains"/>
    <property type="match status" value="1"/>
</dbReference>